<dbReference type="InterPro" id="IPR015915">
    <property type="entry name" value="Kelch-typ_b-propeller"/>
</dbReference>
<proteinExistence type="predicted"/>
<dbReference type="EMBL" id="BDIP01004324">
    <property type="protein sequence ID" value="GIQ88717.1"/>
    <property type="molecule type" value="Genomic_DNA"/>
</dbReference>
<organism evidence="1 2">
    <name type="scientific">Kipferlia bialata</name>
    <dbReference type="NCBI Taxonomy" id="797122"/>
    <lineage>
        <taxon>Eukaryota</taxon>
        <taxon>Metamonada</taxon>
        <taxon>Carpediemonas-like organisms</taxon>
        <taxon>Kipferlia</taxon>
    </lineage>
</organism>
<evidence type="ECO:0000313" key="1">
    <source>
        <dbReference type="EMBL" id="GIQ88717.1"/>
    </source>
</evidence>
<dbReference type="SUPFAM" id="SSF117281">
    <property type="entry name" value="Kelch motif"/>
    <property type="match status" value="1"/>
</dbReference>
<dbReference type="AlphaFoldDB" id="A0A9K3D5Y6"/>
<comment type="caution">
    <text evidence="1">The sequence shown here is derived from an EMBL/GenBank/DDBJ whole genome shotgun (WGS) entry which is preliminary data.</text>
</comment>
<dbReference type="Proteomes" id="UP000265618">
    <property type="component" value="Unassembled WGS sequence"/>
</dbReference>
<accession>A0A9K3D5Y6</accession>
<keyword evidence="2" id="KW-1185">Reference proteome</keyword>
<dbReference type="Gene3D" id="2.120.10.80">
    <property type="entry name" value="Kelch-type beta propeller"/>
    <property type="match status" value="1"/>
</dbReference>
<reference evidence="1 2" key="1">
    <citation type="journal article" date="2018" name="PLoS ONE">
        <title>The draft genome of Kipferlia bialata reveals reductive genome evolution in fornicate parasites.</title>
        <authorList>
            <person name="Tanifuji G."/>
            <person name="Takabayashi S."/>
            <person name="Kume K."/>
            <person name="Takagi M."/>
            <person name="Nakayama T."/>
            <person name="Kamikawa R."/>
            <person name="Inagaki Y."/>
            <person name="Hashimoto T."/>
        </authorList>
    </citation>
    <scope>NUCLEOTIDE SEQUENCE [LARGE SCALE GENOMIC DNA]</scope>
    <source>
        <strain evidence="1">NY0173</strain>
    </source>
</reference>
<gene>
    <name evidence="1" type="ORF">KIPB_011032</name>
</gene>
<protein>
    <recommendedName>
        <fullName evidence="3">Kelch-type beta propeller</fullName>
    </recommendedName>
</protein>
<sequence>MDMWQYEEEAGAWTELPPSPIPLSSSAAHAVVHGTAHFISGSDHVTYSAEKGWQRLRGLSYTLDHATAMDIGRYLVYMGGYGSDTTVSYYDSVTRSTRTVGDLTTENCLEYSRVCKVSPTLALVLAGGAEKGAMILSFTRHQHKERGCGRGGRRMCRGRR</sequence>
<evidence type="ECO:0008006" key="3">
    <source>
        <dbReference type="Google" id="ProtNLM"/>
    </source>
</evidence>
<name>A0A9K3D5Y6_9EUKA</name>
<evidence type="ECO:0000313" key="2">
    <source>
        <dbReference type="Proteomes" id="UP000265618"/>
    </source>
</evidence>